<dbReference type="GO" id="GO:0005886">
    <property type="term" value="C:plasma membrane"/>
    <property type="evidence" value="ECO:0007669"/>
    <property type="project" value="UniProtKB-SubCell"/>
</dbReference>
<dbReference type="GO" id="GO:0000155">
    <property type="term" value="F:phosphorelay sensor kinase activity"/>
    <property type="evidence" value="ECO:0007669"/>
    <property type="project" value="InterPro"/>
</dbReference>
<dbReference type="InterPro" id="IPR007895">
    <property type="entry name" value="MASE1"/>
</dbReference>
<dbReference type="Pfam" id="PF07730">
    <property type="entry name" value="HisKA_3"/>
    <property type="match status" value="1"/>
</dbReference>
<protein>
    <submittedName>
        <fullName evidence="11">Two-component system sensor histidine kinase UhpB</fullName>
    </submittedName>
</protein>
<dbReference type="SUPFAM" id="SSF55874">
    <property type="entry name" value="ATPase domain of HSP90 chaperone/DNA topoisomerase II/histidine kinase"/>
    <property type="match status" value="1"/>
</dbReference>
<feature type="transmembrane region" description="Helical" evidence="9">
    <location>
        <begin position="110"/>
        <end position="131"/>
    </location>
</feature>
<evidence type="ECO:0000313" key="12">
    <source>
        <dbReference type="Proteomes" id="UP000295657"/>
    </source>
</evidence>
<feature type="transmembrane region" description="Helical" evidence="9">
    <location>
        <begin position="80"/>
        <end position="98"/>
    </location>
</feature>
<proteinExistence type="predicted"/>
<feature type="transmembrane region" description="Helical" evidence="9">
    <location>
        <begin position="30"/>
        <end position="47"/>
    </location>
</feature>
<dbReference type="InterPro" id="IPR050482">
    <property type="entry name" value="Sensor_HK_TwoCompSys"/>
</dbReference>
<dbReference type="InterPro" id="IPR011712">
    <property type="entry name" value="Sig_transdc_His_kin_sub3_dim/P"/>
</dbReference>
<dbReference type="Pfam" id="PF02518">
    <property type="entry name" value="HATPase_c"/>
    <property type="match status" value="1"/>
</dbReference>
<name>A0A4R6V7E0_9PAST</name>
<dbReference type="PROSITE" id="PS50109">
    <property type="entry name" value="HIS_KIN"/>
    <property type="match status" value="1"/>
</dbReference>
<evidence type="ECO:0000256" key="4">
    <source>
        <dbReference type="ARBA" id="ARBA00022692"/>
    </source>
</evidence>
<evidence type="ECO:0000256" key="7">
    <source>
        <dbReference type="ARBA" id="ARBA00023012"/>
    </source>
</evidence>
<keyword evidence="12" id="KW-1185">Reference proteome</keyword>
<feature type="transmembrane region" description="Helical" evidence="9">
    <location>
        <begin position="137"/>
        <end position="159"/>
    </location>
</feature>
<comment type="subcellular location">
    <subcellularLocation>
        <location evidence="1">Cell membrane</location>
        <topology evidence="1">Multi-pass membrane protein</topology>
    </subcellularLocation>
</comment>
<dbReference type="GO" id="GO:0046983">
    <property type="term" value="F:protein dimerization activity"/>
    <property type="evidence" value="ECO:0007669"/>
    <property type="project" value="InterPro"/>
</dbReference>
<dbReference type="SMART" id="SM00387">
    <property type="entry name" value="HATPase_c"/>
    <property type="match status" value="1"/>
</dbReference>
<dbReference type="PANTHER" id="PTHR24421">
    <property type="entry name" value="NITRATE/NITRITE SENSOR PROTEIN NARX-RELATED"/>
    <property type="match status" value="1"/>
</dbReference>
<organism evidence="11 12">
    <name type="scientific">Mesocricetibacter intestinalis</name>
    <dbReference type="NCBI Taxonomy" id="1521930"/>
    <lineage>
        <taxon>Bacteria</taxon>
        <taxon>Pseudomonadati</taxon>
        <taxon>Pseudomonadota</taxon>
        <taxon>Gammaproteobacteria</taxon>
        <taxon>Pasteurellales</taxon>
        <taxon>Pasteurellaceae</taxon>
        <taxon>Mesocricetibacter</taxon>
    </lineage>
</organism>
<dbReference type="CDD" id="cd16917">
    <property type="entry name" value="HATPase_UhpB-NarQ-NarX-like"/>
    <property type="match status" value="1"/>
</dbReference>
<dbReference type="EMBL" id="SNYQ01000007">
    <property type="protein sequence ID" value="TDQ57009.1"/>
    <property type="molecule type" value="Genomic_DNA"/>
</dbReference>
<dbReference type="InterPro" id="IPR003594">
    <property type="entry name" value="HATPase_dom"/>
</dbReference>
<reference evidence="11 12" key="1">
    <citation type="submission" date="2019-03" db="EMBL/GenBank/DDBJ databases">
        <title>Genomic Encyclopedia of Type Strains, Phase IV (KMG-IV): sequencing the most valuable type-strain genomes for metagenomic binning, comparative biology and taxonomic classification.</title>
        <authorList>
            <person name="Goeker M."/>
        </authorList>
    </citation>
    <scope>NUCLEOTIDE SEQUENCE [LARGE SCALE GENOMIC DNA]</scope>
    <source>
        <strain evidence="11 12">DSM 28403</strain>
    </source>
</reference>
<dbReference type="RefSeq" id="WP_133545356.1">
    <property type="nucleotide sequence ID" value="NZ_SNYQ01000007.1"/>
</dbReference>
<feature type="transmembrane region" description="Helical" evidence="9">
    <location>
        <begin position="7"/>
        <end position="24"/>
    </location>
</feature>
<feature type="transmembrane region" description="Helical" evidence="9">
    <location>
        <begin position="54"/>
        <end position="74"/>
    </location>
</feature>
<evidence type="ECO:0000259" key="10">
    <source>
        <dbReference type="PROSITE" id="PS50109"/>
    </source>
</evidence>
<dbReference type="NCBIfam" id="NF008649">
    <property type="entry name" value="PRK11644.1"/>
    <property type="match status" value="1"/>
</dbReference>
<evidence type="ECO:0000256" key="6">
    <source>
        <dbReference type="ARBA" id="ARBA00022989"/>
    </source>
</evidence>
<dbReference type="OrthoDB" id="9797605at2"/>
<dbReference type="InterPro" id="IPR036890">
    <property type="entry name" value="HATPase_C_sf"/>
</dbReference>
<keyword evidence="8 9" id="KW-0472">Membrane</keyword>
<dbReference type="AlphaFoldDB" id="A0A4R6V7E0"/>
<dbReference type="Proteomes" id="UP000295657">
    <property type="component" value="Unassembled WGS sequence"/>
</dbReference>
<keyword evidence="6 9" id="KW-1133">Transmembrane helix</keyword>
<dbReference type="PANTHER" id="PTHR24421:SF58">
    <property type="entry name" value="SIGNAL TRANSDUCTION HISTIDINE-PROTEIN KINASE_PHOSPHATASE UHPB"/>
    <property type="match status" value="1"/>
</dbReference>
<evidence type="ECO:0000313" key="11">
    <source>
        <dbReference type="EMBL" id="TDQ57009.1"/>
    </source>
</evidence>
<evidence type="ECO:0000256" key="2">
    <source>
        <dbReference type="ARBA" id="ARBA00022475"/>
    </source>
</evidence>
<evidence type="ECO:0000256" key="3">
    <source>
        <dbReference type="ARBA" id="ARBA00022679"/>
    </source>
</evidence>
<keyword evidence="5 11" id="KW-0418">Kinase</keyword>
<comment type="caution">
    <text evidence="11">The sequence shown here is derived from an EMBL/GenBank/DDBJ whole genome shotgun (WGS) entry which is preliminary data.</text>
</comment>
<accession>A0A4R6V7E0</accession>
<evidence type="ECO:0000256" key="5">
    <source>
        <dbReference type="ARBA" id="ARBA00022777"/>
    </source>
</evidence>
<evidence type="ECO:0000256" key="8">
    <source>
        <dbReference type="ARBA" id="ARBA00023136"/>
    </source>
</evidence>
<dbReference type="Pfam" id="PF05231">
    <property type="entry name" value="MASE1"/>
    <property type="match status" value="1"/>
</dbReference>
<keyword evidence="7" id="KW-0902">Two-component regulatory system</keyword>
<keyword evidence="2" id="KW-1003">Cell membrane</keyword>
<dbReference type="Gene3D" id="3.30.565.10">
    <property type="entry name" value="Histidine kinase-like ATPase, C-terminal domain"/>
    <property type="match status" value="1"/>
</dbReference>
<dbReference type="InterPro" id="IPR005467">
    <property type="entry name" value="His_kinase_dom"/>
</dbReference>
<evidence type="ECO:0000256" key="9">
    <source>
        <dbReference type="SAM" id="Phobius"/>
    </source>
</evidence>
<feature type="domain" description="Histidine kinase" evidence="10">
    <location>
        <begin position="309"/>
        <end position="503"/>
    </location>
</feature>
<evidence type="ECO:0000256" key="1">
    <source>
        <dbReference type="ARBA" id="ARBA00004651"/>
    </source>
</evidence>
<feature type="transmembrane region" description="Helical" evidence="9">
    <location>
        <begin position="203"/>
        <end position="220"/>
    </location>
</feature>
<dbReference type="Gene3D" id="1.20.5.1930">
    <property type="match status" value="1"/>
</dbReference>
<gene>
    <name evidence="11" type="ORF">EDC45_1676</name>
</gene>
<keyword evidence="3" id="KW-0808">Transferase</keyword>
<sequence>MKLLITSLFGWFIAFCSYFCFWVISDHLLADPIVALFFLPFSLRLALILHAGKGYWYAIYAAEWCVLTLLALSYPELNFVFIYLLSLLSLPLSHILHARYRTETKQWKKLILLGYGILATATLNTLLFYFIEHKLVFLISISGGLLILPVCYLLADFLFNRKWVPVSAGSIHTPLNLRANPILIYALLLIGNIYIQTQLPNEFRRFSLFCLAIPIILLAFRYGWQGALLGTLLNAVALIAAMQSISSPEINDLLLVISAQTITGVFLGSAIQYQRDLNHTLSRELKRNKLLTRQLISTEESVRKDISRELHDEIGQNITAIRTQAALIKYTDSVQKNQKYADTIEKLSLNIYDTTKDLLNRIRPRVLDDLNLQQAIQNLLLEFNFAEHNVRVEFKLDNPAQIKLDNLLEMTLYRLCQESLNNIAKYAQAKHILLSVTILEDVEVIIRDDGIGFESEHLAQGRGLAGMKERVAVLGGQFTLESIPLEGEKERHGTTIRIRLPIL</sequence>
<keyword evidence="4 9" id="KW-0812">Transmembrane</keyword>